<keyword evidence="24" id="KW-1185">Reference proteome</keyword>
<dbReference type="CDD" id="cd00082">
    <property type="entry name" value="HisKA"/>
    <property type="match status" value="1"/>
</dbReference>
<evidence type="ECO:0000256" key="15">
    <source>
        <dbReference type="ARBA" id="ARBA00068150"/>
    </source>
</evidence>
<dbReference type="Pfam" id="PF00072">
    <property type="entry name" value="Response_reg"/>
    <property type="match status" value="2"/>
</dbReference>
<dbReference type="Gene3D" id="1.10.287.130">
    <property type="match status" value="1"/>
</dbReference>
<dbReference type="PRINTS" id="PR00344">
    <property type="entry name" value="BCTRLSENSOR"/>
</dbReference>
<evidence type="ECO:0000256" key="5">
    <source>
        <dbReference type="ARBA" id="ARBA00022553"/>
    </source>
</evidence>
<feature type="domain" description="Histidine kinase" evidence="19">
    <location>
        <begin position="376"/>
        <end position="597"/>
    </location>
</feature>
<dbReference type="InterPro" id="IPR000489">
    <property type="entry name" value="Pterin-binding_dom"/>
</dbReference>
<dbReference type="InterPro" id="IPR008207">
    <property type="entry name" value="Sig_transdc_His_kin_Hpt_dom"/>
</dbReference>
<gene>
    <name evidence="23" type="ORF">GCM10011487_35570</name>
</gene>
<dbReference type="PROSITE" id="PS50110">
    <property type="entry name" value="RESPONSE_REGULATORY"/>
    <property type="match status" value="2"/>
</dbReference>
<dbReference type="PANTHER" id="PTHR45339:SF1">
    <property type="entry name" value="HYBRID SIGNAL TRANSDUCTION HISTIDINE KINASE J"/>
    <property type="match status" value="1"/>
</dbReference>
<evidence type="ECO:0000256" key="13">
    <source>
        <dbReference type="ARBA" id="ARBA00023136"/>
    </source>
</evidence>
<dbReference type="PROSITE" id="PS50109">
    <property type="entry name" value="HIS_KIN"/>
    <property type="match status" value="1"/>
</dbReference>
<evidence type="ECO:0000256" key="14">
    <source>
        <dbReference type="ARBA" id="ARBA00064003"/>
    </source>
</evidence>
<keyword evidence="13 18" id="KW-0472">Membrane</keyword>
<evidence type="ECO:0000256" key="4">
    <source>
        <dbReference type="ARBA" id="ARBA00022475"/>
    </source>
</evidence>
<dbReference type="InterPro" id="IPR003594">
    <property type="entry name" value="HATPase_dom"/>
</dbReference>
<dbReference type="GO" id="GO:0042558">
    <property type="term" value="P:pteridine-containing compound metabolic process"/>
    <property type="evidence" value="ECO:0007669"/>
    <property type="project" value="InterPro"/>
</dbReference>
<keyword evidence="7 18" id="KW-0812">Transmembrane</keyword>
<dbReference type="Pfam" id="PF01627">
    <property type="entry name" value="Hpt"/>
    <property type="match status" value="1"/>
</dbReference>
<dbReference type="SUPFAM" id="SSF55874">
    <property type="entry name" value="ATPase domain of HSP90 chaperone/DNA topoisomerase II/histidine kinase"/>
    <property type="match status" value="1"/>
</dbReference>
<dbReference type="InterPro" id="IPR036097">
    <property type="entry name" value="HisK_dim/P_sf"/>
</dbReference>
<dbReference type="InterPro" id="IPR004358">
    <property type="entry name" value="Sig_transdc_His_kin-like_C"/>
</dbReference>
<comment type="caution">
    <text evidence="23">The sequence shown here is derived from an EMBL/GenBank/DDBJ whole genome shotgun (WGS) entry which is preliminary data.</text>
</comment>
<keyword evidence="9" id="KW-0418">Kinase</keyword>
<accession>A0A829YE71</accession>
<keyword evidence="6" id="KW-0808">Transferase</keyword>
<comment type="subcellular location">
    <subcellularLocation>
        <location evidence="2">Cell membrane</location>
        <topology evidence="2">Multi-pass membrane protein</topology>
    </subcellularLocation>
</comment>
<dbReference type="PROSITE" id="PS50894">
    <property type="entry name" value="HPT"/>
    <property type="match status" value="1"/>
</dbReference>
<feature type="modified residue" description="Phosphohistidine" evidence="16">
    <location>
        <position position="954"/>
    </location>
</feature>
<evidence type="ECO:0000259" key="21">
    <source>
        <dbReference type="PROSITE" id="PS50894"/>
    </source>
</evidence>
<evidence type="ECO:0000256" key="2">
    <source>
        <dbReference type="ARBA" id="ARBA00004651"/>
    </source>
</evidence>
<feature type="modified residue" description="4-aspartylphosphate" evidence="17">
    <location>
        <position position="669"/>
    </location>
</feature>
<keyword evidence="12" id="KW-0902">Two-component regulatory system</keyword>
<evidence type="ECO:0000313" key="23">
    <source>
        <dbReference type="EMBL" id="GFE81557.1"/>
    </source>
</evidence>
<keyword evidence="8" id="KW-0547">Nucleotide-binding</keyword>
<dbReference type="CDD" id="cd00088">
    <property type="entry name" value="HPT"/>
    <property type="match status" value="1"/>
</dbReference>
<dbReference type="Gene3D" id="3.40.50.2300">
    <property type="match status" value="2"/>
</dbReference>
<dbReference type="PROSITE" id="PS50972">
    <property type="entry name" value="PTERIN_BINDING"/>
    <property type="match status" value="1"/>
</dbReference>
<dbReference type="InterPro" id="IPR036641">
    <property type="entry name" value="HPT_dom_sf"/>
</dbReference>
<comment type="subunit">
    <text evidence="14">At low DSF concentrations, interacts with RpfF.</text>
</comment>
<dbReference type="Gene3D" id="1.20.120.160">
    <property type="entry name" value="HPT domain"/>
    <property type="match status" value="1"/>
</dbReference>
<dbReference type="SUPFAM" id="SSF52172">
    <property type="entry name" value="CheY-like"/>
    <property type="match status" value="2"/>
</dbReference>
<dbReference type="InterPro" id="IPR005467">
    <property type="entry name" value="His_kinase_dom"/>
</dbReference>
<dbReference type="Pfam" id="PF02518">
    <property type="entry name" value="HATPase_c"/>
    <property type="match status" value="1"/>
</dbReference>
<name>A0A829YE71_9GAMM</name>
<dbReference type="InterPro" id="IPR011006">
    <property type="entry name" value="CheY-like_superfamily"/>
</dbReference>
<feature type="modified residue" description="4-aspartylphosphate" evidence="17">
    <location>
        <position position="812"/>
    </location>
</feature>
<evidence type="ECO:0000256" key="3">
    <source>
        <dbReference type="ARBA" id="ARBA00012438"/>
    </source>
</evidence>
<evidence type="ECO:0000256" key="8">
    <source>
        <dbReference type="ARBA" id="ARBA00022741"/>
    </source>
</evidence>
<dbReference type="InterPro" id="IPR001789">
    <property type="entry name" value="Sig_transdc_resp-reg_receiver"/>
</dbReference>
<dbReference type="CDD" id="cd00156">
    <property type="entry name" value="REC"/>
    <property type="match status" value="1"/>
</dbReference>
<reference evidence="24" key="1">
    <citation type="submission" date="2020-01" db="EMBL/GenBank/DDBJ databases">
        <title>'Steroidobacter agaridevorans' sp. nov., agar-degrading bacteria isolated from rhizosphere soils.</title>
        <authorList>
            <person name="Ikenaga M."/>
            <person name="Kataoka M."/>
            <person name="Murouchi A."/>
            <person name="Katsuragi S."/>
            <person name="Sakai M."/>
        </authorList>
    </citation>
    <scope>NUCLEOTIDE SEQUENCE [LARGE SCALE GENOMIC DNA]</scope>
    <source>
        <strain evidence="24">YU21-B</strain>
    </source>
</reference>
<dbReference type="EC" id="2.7.13.3" evidence="3"/>
<evidence type="ECO:0000256" key="10">
    <source>
        <dbReference type="ARBA" id="ARBA00022840"/>
    </source>
</evidence>
<dbReference type="FunFam" id="1.10.287.130:FF:000002">
    <property type="entry name" value="Two-component osmosensing histidine kinase"/>
    <property type="match status" value="1"/>
</dbReference>
<evidence type="ECO:0000256" key="1">
    <source>
        <dbReference type="ARBA" id="ARBA00000085"/>
    </source>
</evidence>
<evidence type="ECO:0000256" key="17">
    <source>
        <dbReference type="PROSITE-ProRule" id="PRU00169"/>
    </source>
</evidence>
<keyword evidence="10" id="KW-0067">ATP-binding</keyword>
<dbReference type="Pfam" id="PF00512">
    <property type="entry name" value="HisKA"/>
    <property type="match status" value="1"/>
</dbReference>
<organism evidence="23 24">
    <name type="scientific">Steroidobacter agaridevorans</name>
    <dbReference type="NCBI Taxonomy" id="2695856"/>
    <lineage>
        <taxon>Bacteria</taxon>
        <taxon>Pseudomonadati</taxon>
        <taxon>Pseudomonadota</taxon>
        <taxon>Gammaproteobacteria</taxon>
        <taxon>Steroidobacterales</taxon>
        <taxon>Steroidobacteraceae</taxon>
        <taxon>Steroidobacter</taxon>
    </lineage>
</organism>
<protein>
    <recommendedName>
        <fullName evidence="15">Sensory/regulatory protein RpfC</fullName>
        <ecNumber evidence="3">2.7.13.3</ecNumber>
    </recommendedName>
</protein>
<evidence type="ECO:0000256" key="9">
    <source>
        <dbReference type="ARBA" id="ARBA00022777"/>
    </source>
</evidence>
<feature type="domain" description="Response regulatory" evidence="20">
    <location>
        <begin position="763"/>
        <end position="880"/>
    </location>
</feature>
<evidence type="ECO:0000256" key="7">
    <source>
        <dbReference type="ARBA" id="ARBA00022692"/>
    </source>
</evidence>
<evidence type="ECO:0000313" key="24">
    <source>
        <dbReference type="Proteomes" id="UP000445000"/>
    </source>
</evidence>
<dbReference type="SMART" id="SM00388">
    <property type="entry name" value="HisKA"/>
    <property type="match status" value="1"/>
</dbReference>
<keyword evidence="4" id="KW-1003">Cell membrane</keyword>
<evidence type="ECO:0000256" key="18">
    <source>
        <dbReference type="SAM" id="Phobius"/>
    </source>
</evidence>
<evidence type="ECO:0000259" key="20">
    <source>
        <dbReference type="PROSITE" id="PS50110"/>
    </source>
</evidence>
<dbReference type="InterPro" id="IPR003661">
    <property type="entry name" value="HisK_dim/P_dom"/>
</dbReference>
<dbReference type="PANTHER" id="PTHR45339">
    <property type="entry name" value="HYBRID SIGNAL TRANSDUCTION HISTIDINE KINASE J"/>
    <property type="match status" value="1"/>
</dbReference>
<evidence type="ECO:0000256" key="12">
    <source>
        <dbReference type="ARBA" id="ARBA00023012"/>
    </source>
</evidence>
<dbReference type="Proteomes" id="UP000445000">
    <property type="component" value="Unassembled WGS sequence"/>
</dbReference>
<evidence type="ECO:0000256" key="16">
    <source>
        <dbReference type="PROSITE-ProRule" id="PRU00110"/>
    </source>
</evidence>
<dbReference type="SUPFAM" id="SSF47226">
    <property type="entry name" value="Histidine-containing phosphotransfer domain, HPT domain"/>
    <property type="match status" value="1"/>
</dbReference>
<feature type="domain" description="Pterin-binding" evidence="22">
    <location>
        <begin position="920"/>
        <end position="1018"/>
    </location>
</feature>
<dbReference type="EMBL" id="BLJN01000003">
    <property type="protein sequence ID" value="GFE81557.1"/>
    <property type="molecule type" value="Genomic_DNA"/>
</dbReference>
<sequence>MWKALLLLIILLGTTYPFLGYLGYHSLQEQNERNRQEEMDRFGMALDALLERAGDELTRLATNMAAVTSTRELQSSDLADLSPTAGLLSALTRIEYYTAEGKPIAQWLGSGSGAAQPFKIADILRDLRETHRPLTRLTCVRECVLHAFVPAFDRDGREISVIVSQLASDQLQVFRRVAGADVALMETGDTSRDESLPQLWGRHLRVLTNAPTLAPVLNELNYEQSAPAPNARVTKVADERSYLVQIHTLPARLVGNSRGPEALFIVDDTAAQARIRADTGRMTLAIAVGLTLSSLALLLVAWPVLRRLVRVTRALPVVAEQRFAEARGLLGEDRIDSRFSDEVDVLRHSAALLATRLERLNQAESASAAKSSFLATMSHEIRTPLNAIIGATSLLKDTRLDERQREYVEMARLSGGVLLDLINDILDFSKIEAGRLELEQQGFNLRVCVEESLDLLASRAQEKGLELAYGYDPQLPNYFVGDAARIRQILVNLLSNAVKFTAHGEVVAEIGGVQERNGRYVVRLAIRDTGIGIPAERRHRLFEVFSQVDVSTTRVYGGTGLGLAICKRLAEAMNGDIQVESTVGVGSTFIVTLPLEAASADLMPTRPGAMDPEQLTGRRVLIVKENETTRGVLRQYCDSWGMPVADVSSPEQALDLIRNGERFDVALIDYTLSTMDGAQLAREIAALDAAHSMKILLLASHGPEHEAARAAGSHIQAVLTKPLHQSHLFDALAAVLTGAAATLPYQLNFQWAADHSQLQGPMRILLAEDNVVNQRMAQLLLERLSQTADVVSNGVEAVEAAMRLPYDLILMDVLMPELDGLDATRQIRERLPKERQPRIVAMTANALTGDRELCLAAGMDDYISKPVQLDELAKVLMRQQVPVEATATTAPVAANNLSLMDFRQGAVDRLVSAAGAKGASLVLGAMVDSAPRLLDALRRALTDGDAKALRRSAHSLKANAATVGADALARMFQELEDLGAAGDLSRVADKVSSAEQTYRQLVSSIDSLRKKLAESGAK</sequence>
<evidence type="ECO:0000256" key="11">
    <source>
        <dbReference type="ARBA" id="ARBA00022989"/>
    </source>
</evidence>
<keyword evidence="11 18" id="KW-1133">Transmembrane helix</keyword>
<dbReference type="GO" id="GO:0000155">
    <property type="term" value="F:phosphorelay sensor kinase activity"/>
    <property type="evidence" value="ECO:0007669"/>
    <property type="project" value="InterPro"/>
</dbReference>
<feature type="domain" description="Response regulatory" evidence="20">
    <location>
        <begin position="619"/>
        <end position="736"/>
    </location>
</feature>
<dbReference type="CDD" id="cd16922">
    <property type="entry name" value="HATPase_EvgS-ArcB-TorS-like"/>
    <property type="match status" value="1"/>
</dbReference>
<dbReference type="SMART" id="SM00448">
    <property type="entry name" value="REC"/>
    <property type="match status" value="2"/>
</dbReference>
<feature type="transmembrane region" description="Helical" evidence="18">
    <location>
        <begin position="282"/>
        <end position="305"/>
    </location>
</feature>
<comment type="catalytic activity">
    <reaction evidence="1">
        <text>ATP + protein L-histidine = ADP + protein N-phospho-L-histidine.</text>
        <dbReference type="EC" id="2.7.13.3"/>
    </reaction>
</comment>
<dbReference type="SUPFAM" id="SSF47384">
    <property type="entry name" value="Homodimeric domain of signal transducing histidine kinase"/>
    <property type="match status" value="1"/>
</dbReference>
<feature type="domain" description="HPt" evidence="21">
    <location>
        <begin position="915"/>
        <end position="1015"/>
    </location>
</feature>
<dbReference type="GO" id="GO:0005886">
    <property type="term" value="C:plasma membrane"/>
    <property type="evidence" value="ECO:0007669"/>
    <property type="project" value="UniProtKB-SubCell"/>
</dbReference>
<keyword evidence="5 17" id="KW-0597">Phosphoprotein</keyword>
<evidence type="ECO:0000259" key="22">
    <source>
        <dbReference type="PROSITE" id="PS50972"/>
    </source>
</evidence>
<dbReference type="InterPro" id="IPR036890">
    <property type="entry name" value="HATPase_C_sf"/>
</dbReference>
<dbReference type="CDD" id="cd17546">
    <property type="entry name" value="REC_hyHK_CKI1_RcsC-like"/>
    <property type="match status" value="1"/>
</dbReference>
<proteinExistence type="predicted"/>
<dbReference type="AlphaFoldDB" id="A0A829YE71"/>
<evidence type="ECO:0000259" key="19">
    <source>
        <dbReference type="PROSITE" id="PS50109"/>
    </source>
</evidence>
<dbReference type="Gene3D" id="3.30.565.10">
    <property type="entry name" value="Histidine kinase-like ATPase, C-terminal domain"/>
    <property type="match status" value="1"/>
</dbReference>
<dbReference type="SMART" id="SM00387">
    <property type="entry name" value="HATPase_c"/>
    <property type="match status" value="1"/>
</dbReference>
<dbReference type="FunFam" id="3.30.565.10:FF:000010">
    <property type="entry name" value="Sensor histidine kinase RcsC"/>
    <property type="match status" value="1"/>
</dbReference>
<dbReference type="GO" id="GO:0005524">
    <property type="term" value="F:ATP binding"/>
    <property type="evidence" value="ECO:0007669"/>
    <property type="project" value="UniProtKB-KW"/>
</dbReference>
<evidence type="ECO:0000256" key="6">
    <source>
        <dbReference type="ARBA" id="ARBA00022679"/>
    </source>
</evidence>
<dbReference type="SMART" id="SM00073">
    <property type="entry name" value="HPT"/>
    <property type="match status" value="1"/>
</dbReference>